<keyword evidence="6" id="KW-1185">Reference proteome</keyword>
<dbReference type="PANTHER" id="PTHR10867:SF45">
    <property type="entry name" value="LOC100127826 PROTEIN"/>
    <property type="match status" value="1"/>
</dbReference>
<name>A0A8T2JV27_9PIPI</name>
<dbReference type="AlphaFoldDB" id="A0A8T2JV27"/>
<dbReference type="SUPFAM" id="SSF53335">
    <property type="entry name" value="S-adenosyl-L-methionine-dependent methyltransferases"/>
    <property type="match status" value="1"/>
</dbReference>
<evidence type="ECO:0000313" key="5">
    <source>
        <dbReference type="EMBL" id="KAG8447453.1"/>
    </source>
</evidence>
<evidence type="ECO:0000313" key="6">
    <source>
        <dbReference type="Proteomes" id="UP000812440"/>
    </source>
</evidence>
<reference evidence="5" key="1">
    <citation type="thesis" date="2020" institute="ProQuest LLC" country="789 East Eisenhower Parkway, Ann Arbor, MI, USA">
        <title>Comparative Genomics and Chromosome Evolution.</title>
        <authorList>
            <person name="Mudd A.B."/>
        </authorList>
    </citation>
    <scope>NUCLEOTIDE SEQUENCE</scope>
    <source>
        <strain evidence="5">Female2</strain>
        <tissue evidence="5">Blood</tissue>
    </source>
</reference>
<dbReference type="GO" id="GO:0032259">
    <property type="term" value="P:methylation"/>
    <property type="evidence" value="ECO:0007669"/>
    <property type="project" value="UniProtKB-KW"/>
</dbReference>
<evidence type="ECO:0000256" key="4">
    <source>
        <dbReference type="ARBA" id="ARBA00022691"/>
    </source>
</evidence>
<dbReference type="GO" id="GO:0008170">
    <property type="term" value="F:N-methyltransferase activity"/>
    <property type="evidence" value="ECO:0007669"/>
    <property type="project" value="TreeGrafter"/>
</dbReference>
<gene>
    <name evidence="5" type="ORF">GDO86_014804</name>
</gene>
<keyword evidence="2" id="KW-0489">Methyltransferase</keyword>
<sequence>MEVIMKHAYKVLSSGCVKGDTIIDVSLGLYMFQLFVAADYFKNIILIESSDSSVDEIQKWIKKEPGAVDKSHMAMYACALKGKSTGWKDQEDKLRNAIKQVVKWDISQENPLGSVVLPQADCLISVVYLDGVCKDHNMFLKGLKHFSSLLKTGGHLILYSCINMTYYMTGQHKLSSLKYDEEFLRKALANAGLLIKSLDKLERKFETSLTDYEYIGCIVCSKESDI</sequence>
<organism evidence="5 6">
    <name type="scientific">Hymenochirus boettgeri</name>
    <name type="common">Congo dwarf clawed frog</name>
    <dbReference type="NCBI Taxonomy" id="247094"/>
    <lineage>
        <taxon>Eukaryota</taxon>
        <taxon>Metazoa</taxon>
        <taxon>Chordata</taxon>
        <taxon>Craniata</taxon>
        <taxon>Vertebrata</taxon>
        <taxon>Euteleostomi</taxon>
        <taxon>Amphibia</taxon>
        <taxon>Batrachia</taxon>
        <taxon>Anura</taxon>
        <taxon>Pipoidea</taxon>
        <taxon>Pipidae</taxon>
        <taxon>Pipinae</taxon>
        <taxon>Hymenochirus</taxon>
    </lineage>
</organism>
<proteinExistence type="inferred from homology"/>
<keyword evidence="3" id="KW-0808">Transferase</keyword>
<evidence type="ECO:0000256" key="2">
    <source>
        <dbReference type="ARBA" id="ARBA00022603"/>
    </source>
</evidence>
<dbReference type="Proteomes" id="UP000812440">
    <property type="component" value="Chromosome 8_10"/>
</dbReference>
<protein>
    <submittedName>
        <fullName evidence="5">Uncharacterized protein</fullName>
    </submittedName>
</protein>
<dbReference type="InterPro" id="IPR000940">
    <property type="entry name" value="NNMT_TEMT_trans"/>
</dbReference>
<keyword evidence="4" id="KW-0949">S-adenosyl-L-methionine</keyword>
<dbReference type="EMBL" id="JAACNH010000003">
    <property type="protein sequence ID" value="KAG8447453.1"/>
    <property type="molecule type" value="Genomic_DNA"/>
</dbReference>
<dbReference type="PROSITE" id="PS51681">
    <property type="entry name" value="SAM_MT_NNMT_PNMT_TEMT"/>
    <property type="match status" value="1"/>
</dbReference>
<dbReference type="Gene3D" id="3.40.50.150">
    <property type="entry name" value="Vaccinia Virus protein VP39"/>
    <property type="match status" value="1"/>
</dbReference>
<dbReference type="PANTHER" id="PTHR10867">
    <property type="entry name" value="NNMT/PNMT/TEMT FAMILY MEMBER"/>
    <property type="match status" value="1"/>
</dbReference>
<comment type="similarity">
    <text evidence="1">Belongs to the class I-like SAM-binding methyltransferase superfamily. NNMT/PNMT/TEMT family.</text>
</comment>
<dbReference type="Pfam" id="PF01234">
    <property type="entry name" value="NNMT_PNMT_TEMT"/>
    <property type="match status" value="1"/>
</dbReference>
<dbReference type="OrthoDB" id="10050085at2759"/>
<evidence type="ECO:0000256" key="1">
    <source>
        <dbReference type="ARBA" id="ARBA00007996"/>
    </source>
</evidence>
<dbReference type="GO" id="GO:0005829">
    <property type="term" value="C:cytosol"/>
    <property type="evidence" value="ECO:0007669"/>
    <property type="project" value="TreeGrafter"/>
</dbReference>
<dbReference type="InterPro" id="IPR029063">
    <property type="entry name" value="SAM-dependent_MTases_sf"/>
</dbReference>
<comment type="caution">
    <text evidence="5">The sequence shown here is derived from an EMBL/GenBank/DDBJ whole genome shotgun (WGS) entry which is preliminary data.</text>
</comment>
<accession>A0A8T2JV27</accession>
<evidence type="ECO:0000256" key="3">
    <source>
        <dbReference type="ARBA" id="ARBA00022679"/>
    </source>
</evidence>